<dbReference type="Gene3D" id="3.20.20.80">
    <property type="entry name" value="Glycosidases"/>
    <property type="match status" value="1"/>
</dbReference>
<dbReference type="InterPro" id="IPR017853">
    <property type="entry name" value="GH"/>
</dbReference>
<dbReference type="KEGG" id="abut:Ami103574_04025"/>
<dbReference type="Pfam" id="PF00704">
    <property type="entry name" value="Glyco_hydro_18"/>
    <property type="match status" value="1"/>
</dbReference>
<dbReference type="GO" id="GO:0012505">
    <property type="term" value="C:endomembrane system"/>
    <property type="evidence" value="ECO:0007669"/>
    <property type="project" value="TreeGrafter"/>
</dbReference>
<dbReference type="PANTHER" id="PTHR46066">
    <property type="entry name" value="CHITINASE DOMAIN-CONTAINING PROTEIN 1 FAMILY MEMBER"/>
    <property type="match status" value="1"/>
</dbReference>
<dbReference type="InterPro" id="IPR041704">
    <property type="entry name" value="CFLE_GH18"/>
</dbReference>
<protein>
    <submittedName>
        <fullName evidence="4">Glycoside hydrolase</fullName>
    </submittedName>
</protein>
<dbReference type="RefSeq" id="WP_163065400.1">
    <property type="nucleotide sequence ID" value="NZ_CP048649.1"/>
</dbReference>
<dbReference type="SUPFAM" id="SSF51445">
    <property type="entry name" value="(Trans)glycosidases"/>
    <property type="match status" value="1"/>
</dbReference>
<dbReference type="SMART" id="SM00636">
    <property type="entry name" value="Glyco_18"/>
    <property type="match status" value="1"/>
</dbReference>
<evidence type="ECO:0000259" key="3">
    <source>
        <dbReference type="PROSITE" id="PS51910"/>
    </source>
</evidence>
<sequence length="337" mass="38096">MDEIIVNGYVYPSVEPMVLNSWLSDLSLIATFSYGMTPEGNLIPLDDQALIEAADQAGVGAMMVMTPMDQQGKFSEQLVSTVLENPEAVNRLLQEILNEMKTKNLFGVDFDFEYVPVQNRDQYTALVSKATQMYNPEGFLVTVALAPKTSADQPGLLYQGHDYAGMGQAANFVLLMTYEWGYTYGPPMAVAPINKVREVIEYGVSEIPPEKILMGIPNYGYDWRLPFVAQVSVAEKITNKEAVRRAQAHGVEIQFDQIAQSPHYNYWQERAIPMEDGTEEMAYDQHEVWFEDSRSYQAKMDLVKEYGLAGISIWNIMSYDPNLVNEINRNFSVLKVF</sequence>
<organism evidence="4 5">
    <name type="scientific">Aminipila butyrica</name>
    <dbReference type="NCBI Taxonomy" id="433296"/>
    <lineage>
        <taxon>Bacteria</taxon>
        <taxon>Bacillati</taxon>
        <taxon>Bacillota</taxon>
        <taxon>Clostridia</taxon>
        <taxon>Peptostreptococcales</taxon>
        <taxon>Anaerovoracaceae</taxon>
        <taxon>Aminipila</taxon>
    </lineage>
</organism>
<feature type="domain" description="GH18" evidence="3">
    <location>
        <begin position="1"/>
        <end position="334"/>
    </location>
</feature>
<dbReference type="InterPro" id="IPR001223">
    <property type="entry name" value="Glyco_hydro18_cat"/>
</dbReference>
<keyword evidence="2" id="KW-0326">Glycosidase</keyword>
<accession>A0A858BSI1</accession>
<reference evidence="4 5" key="1">
    <citation type="submission" date="2020-02" db="EMBL/GenBank/DDBJ databases">
        <authorList>
            <person name="Kim Y.B."/>
            <person name="Roh S.W."/>
        </authorList>
    </citation>
    <scope>NUCLEOTIDE SEQUENCE [LARGE SCALE GENOMIC DNA]</scope>
    <source>
        <strain evidence="4 5">DSM 103574</strain>
    </source>
</reference>
<evidence type="ECO:0000256" key="2">
    <source>
        <dbReference type="ARBA" id="ARBA00023295"/>
    </source>
</evidence>
<keyword evidence="1 4" id="KW-0378">Hydrolase</keyword>
<dbReference type="GO" id="GO:0008061">
    <property type="term" value="F:chitin binding"/>
    <property type="evidence" value="ECO:0007669"/>
    <property type="project" value="InterPro"/>
</dbReference>
<gene>
    <name evidence="4" type="ORF">Ami103574_04025</name>
</gene>
<dbReference type="AlphaFoldDB" id="A0A858BSI1"/>
<dbReference type="CDD" id="cd02874">
    <property type="entry name" value="GH18_CFLE_spore_hydrolase"/>
    <property type="match status" value="1"/>
</dbReference>
<dbReference type="GO" id="GO:0070492">
    <property type="term" value="F:oligosaccharide binding"/>
    <property type="evidence" value="ECO:0007669"/>
    <property type="project" value="TreeGrafter"/>
</dbReference>
<dbReference type="PROSITE" id="PS51910">
    <property type="entry name" value="GH18_2"/>
    <property type="match status" value="1"/>
</dbReference>
<evidence type="ECO:0000256" key="1">
    <source>
        <dbReference type="ARBA" id="ARBA00022801"/>
    </source>
</evidence>
<dbReference type="Gene3D" id="3.10.50.10">
    <property type="match status" value="1"/>
</dbReference>
<evidence type="ECO:0000313" key="4">
    <source>
        <dbReference type="EMBL" id="QIB68537.1"/>
    </source>
</evidence>
<dbReference type="GO" id="GO:0005975">
    <property type="term" value="P:carbohydrate metabolic process"/>
    <property type="evidence" value="ECO:0007669"/>
    <property type="project" value="InterPro"/>
</dbReference>
<dbReference type="PANTHER" id="PTHR46066:SF2">
    <property type="entry name" value="CHITINASE DOMAIN-CONTAINING PROTEIN 1"/>
    <property type="match status" value="1"/>
</dbReference>
<keyword evidence="5" id="KW-1185">Reference proteome</keyword>
<proteinExistence type="predicted"/>
<dbReference type="EMBL" id="CP048649">
    <property type="protein sequence ID" value="QIB68537.1"/>
    <property type="molecule type" value="Genomic_DNA"/>
</dbReference>
<dbReference type="Proteomes" id="UP000466848">
    <property type="component" value="Chromosome"/>
</dbReference>
<dbReference type="InterPro" id="IPR029070">
    <property type="entry name" value="Chitinase_insertion_sf"/>
</dbReference>
<dbReference type="InterPro" id="IPR011583">
    <property type="entry name" value="Chitinase_II/V-like_cat"/>
</dbReference>
<evidence type="ECO:0000313" key="5">
    <source>
        <dbReference type="Proteomes" id="UP000466848"/>
    </source>
</evidence>
<name>A0A858BSI1_9FIRM</name>
<dbReference type="GO" id="GO:0016798">
    <property type="term" value="F:hydrolase activity, acting on glycosyl bonds"/>
    <property type="evidence" value="ECO:0007669"/>
    <property type="project" value="UniProtKB-KW"/>
</dbReference>